<dbReference type="AlphaFoldDB" id="K6V9Z3"/>
<sequence length="240" mass="26564">MPANPGGRSDLQNWLSDTLEPVLGHVPEFDDDGDLPIQFDTGTVFVTVDDDDDLIEIFSPVVADIGKTDYAAFVVHALNHSYPILKFALHGKMLMLRAYLYADPPVEAHLFRCLDECRTVFQDAQEIADDVSGRLAWSPEPESSTDDDLPTLIQILVQLDAGGEVELSDEEVARICGHDREAILRYIRIVEQQMINWRNSADEALTSGDSDEAEVCLHEAEGWAKTARDLRGALRAVALG</sequence>
<proteinExistence type="predicted"/>
<comment type="caution">
    <text evidence="3">The sequence shown here is derived from an EMBL/GenBank/DDBJ whole genome shotgun (WGS) entry which is preliminary data.</text>
</comment>
<evidence type="ECO:0000259" key="2">
    <source>
        <dbReference type="Pfam" id="PF22554"/>
    </source>
</evidence>
<evidence type="ECO:0000259" key="1">
    <source>
        <dbReference type="Pfam" id="PF22551"/>
    </source>
</evidence>
<gene>
    <name evidence="3" type="ORF">GORHZ_202_00270</name>
</gene>
<dbReference type="Proteomes" id="UP000008363">
    <property type="component" value="Unassembled WGS sequence"/>
</dbReference>
<reference evidence="3 4" key="1">
    <citation type="submission" date="2012-08" db="EMBL/GenBank/DDBJ databases">
        <title>Whole genome shotgun sequence of Gordonia rhizosphera NBRC 16068.</title>
        <authorList>
            <person name="Takarada H."/>
            <person name="Isaki S."/>
            <person name="Hosoyama A."/>
            <person name="Tsuchikane K."/>
            <person name="Katsumata H."/>
            <person name="Baba S."/>
            <person name="Ohji S."/>
            <person name="Yamazaki S."/>
            <person name="Fujita N."/>
        </authorList>
    </citation>
    <scope>NUCLEOTIDE SEQUENCE [LARGE SCALE GENOMIC DNA]</scope>
    <source>
        <strain evidence="3 4">NBRC 16068</strain>
    </source>
</reference>
<dbReference type="eggNOG" id="ENOG5032EGX">
    <property type="taxonomic scope" value="Bacteria"/>
</dbReference>
<dbReference type="Pfam" id="PF22551">
    <property type="entry name" value="TY-Chap1"/>
    <property type="match status" value="1"/>
</dbReference>
<organism evidence="3 4">
    <name type="scientific">Gordonia rhizosphera NBRC 16068</name>
    <dbReference type="NCBI Taxonomy" id="1108045"/>
    <lineage>
        <taxon>Bacteria</taxon>
        <taxon>Bacillati</taxon>
        <taxon>Actinomycetota</taxon>
        <taxon>Actinomycetes</taxon>
        <taxon>Mycobacteriales</taxon>
        <taxon>Gordoniaceae</taxon>
        <taxon>Gordonia</taxon>
    </lineage>
</organism>
<feature type="domain" description="TY-Chap central" evidence="1">
    <location>
        <begin position="10"/>
        <end position="136"/>
    </location>
</feature>
<dbReference type="OrthoDB" id="4772408at2"/>
<name>K6V9Z3_9ACTN</name>
<feature type="domain" description="TY-Chap C-terminal" evidence="2">
    <location>
        <begin position="147"/>
        <end position="237"/>
    </location>
</feature>
<dbReference type="Pfam" id="PF22554">
    <property type="entry name" value="Chap-C"/>
    <property type="match status" value="1"/>
</dbReference>
<accession>K6V9Z3</accession>
<keyword evidence="4" id="KW-1185">Reference proteome</keyword>
<evidence type="ECO:0000313" key="3">
    <source>
        <dbReference type="EMBL" id="GAB93038.1"/>
    </source>
</evidence>
<evidence type="ECO:0000313" key="4">
    <source>
        <dbReference type="Proteomes" id="UP000008363"/>
    </source>
</evidence>
<protein>
    <submittedName>
        <fullName evidence="3">Uncharacterized protein</fullName>
    </submittedName>
</protein>
<dbReference type="InterPro" id="IPR054343">
    <property type="entry name" value="TY-Chap_M"/>
</dbReference>
<dbReference type="RefSeq" id="WP_006337894.1">
    <property type="nucleotide sequence ID" value="NZ_BAHC01000202.1"/>
</dbReference>
<dbReference type="EMBL" id="BAHC01000202">
    <property type="protein sequence ID" value="GAB93038.1"/>
    <property type="molecule type" value="Genomic_DNA"/>
</dbReference>
<dbReference type="InterPro" id="IPR054342">
    <property type="entry name" value="TY-Chap_C"/>
</dbReference>
<dbReference type="STRING" id="1108045.GORHZ_202_00270"/>